<comment type="caution">
    <text evidence="1">The sequence shown here is derived from an EMBL/GenBank/DDBJ whole genome shotgun (WGS) entry which is preliminary data.</text>
</comment>
<proteinExistence type="predicted"/>
<dbReference type="Proteomes" id="UP000054721">
    <property type="component" value="Unassembled WGS sequence"/>
</dbReference>
<keyword evidence="2" id="KW-1185">Reference proteome</keyword>
<gene>
    <name evidence="1" type="ORF">T02_15767</name>
</gene>
<dbReference type="EMBL" id="JYDW01000003">
    <property type="protein sequence ID" value="KRZ63063.1"/>
    <property type="molecule type" value="Genomic_DNA"/>
</dbReference>
<protein>
    <submittedName>
        <fullName evidence="1">Uncharacterized protein</fullName>
    </submittedName>
</protein>
<evidence type="ECO:0000313" key="2">
    <source>
        <dbReference type="Proteomes" id="UP000054721"/>
    </source>
</evidence>
<reference evidence="1 2" key="1">
    <citation type="submission" date="2015-05" db="EMBL/GenBank/DDBJ databases">
        <title>Evolution of Trichinella species and genotypes.</title>
        <authorList>
            <person name="Korhonen P.K."/>
            <person name="Edoardo P."/>
            <person name="Giuseppe L.R."/>
            <person name="Gasser R.B."/>
        </authorList>
    </citation>
    <scope>NUCLEOTIDE SEQUENCE [LARGE SCALE GENOMIC DNA]</scope>
    <source>
        <strain evidence="1">ISS10</strain>
    </source>
</reference>
<accession>A0A0V1LUM6</accession>
<sequence>LLIQPKQMAFPSANLSSASLYLQVVFGQHGPNSCVH</sequence>
<organism evidence="1 2">
    <name type="scientific">Trichinella nativa</name>
    <dbReference type="NCBI Taxonomy" id="6335"/>
    <lineage>
        <taxon>Eukaryota</taxon>
        <taxon>Metazoa</taxon>
        <taxon>Ecdysozoa</taxon>
        <taxon>Nematoda</taxon>
        <taxon>Enoplea</taxon>
        <taxon>Dorylaimia</taxon>
        <taxon>Trichinellida</taxon>
        <taxon>Trichinellidae</taxon>
        <taxon>Trichinella</taxon>
    </lineage>
</organism>
<dbReference type="AlphaFoldDB" id="A0A0V1LUM6"/>
<feature type="non-terminal residue" evidence="1">
    <location>
        <position position="1"/>
    </location>
</feature>
<evidence type="ECO:0000313" key="1">
    <source>
        <dbReference type="EMBL" id="KRZ63063.1"/>
    </source>
</evidence>
<name>A0A0V1LUM6_9BILA</name>